<accession>A0ABV7TPI4</accession>
<protein>
    <recommendedName>
        <fullName evidence="3">Dihydroorotate dehydrogenase</fullName>
    </recommendedName>
</protein>
<evidence type="ECO:0000313" key="2">
    <source>
        <dbReference type="Proteomes" id="UP001595629"/>
    </source>
</evidence>
<dbReference type="Proteomes" id="UP001595629">
    <property type="component" value="Unassembled WGS sequence"/>
</dbReference>
<comment type="caution">
    <text evidence="1">The sequence shown here is derived from an EMBL/GenBank/DDBJ whole genome shotgun (WGS) entry which is preliminary data.</text>
</comment>
<evidence type="ECO:0000313" key="1">
    <source>
        <dbReference type="EMBL" id="MFC3615760.1"/>
    </source>
</evidence>
<gene>
    <name evidence="1" type="ORF">ACFORG_18550</name>
</gene>
<dbReference type="RefSeq" id="WP_386737029.1">
    <property type="nucleotide sequence ID" value="NZ_JBHRXI010000017.1"/>
</dbReference>
<dbReference type="EMBL" id="JBHRXI010000017">
    <property type="protein sequence ID" value="MFC3615760.1"/>
    <property type="molecule type" value="Genomic_DNA"/>
</dbReference>
<keyword evidence="2" id="KW-1185">Reference proteome</keyword>
<organism evidence="1 2">
    <name type="scientific">Lutimaribacter marinistellae</name>
    <dbReference type="NCBI Taxonomy" id="1820329"/>
    <lineage>
        <taxon>Bacteria</taxon>
        <taxon>Pseudomonadati</taxon>
        <taxon>Pseudomonadota</taxon>
        <taxon>Alphaproteobacteria</taxon>
        <taxon>Rhodobacterales</taxon>
        <taxon>Roseobacteraceae</taxon>
        <taxon>Lutimaribacter</taxon>
    </lineage>
</organism>
<proteinExistence type="predicted"/>
<reference evidence="2" key="1">
    <citation type="journal article" date="2019" name="Int. J. Syst. Evol. Microbiol.">
        <title>The Global Catalogue of Microorganisms (GCM) 10K type strain sequencing project: providing services to taxonomists for standard genome sequencing and annotation.</title>
        <authorList>
            <consortium name="The Broad Institute Genomics Platform"/>
            <consortium name="The Broad Institute Genome Sequencing Center for Infectious Disease"/>
            <person name="Wu L."/>
            <person name="Ma J."/>
        </authorList>
    </citation>
    <scope>NUCLEOTIDE SEQUENCE [LARGE SCALE GENOMIC DNA]</scope>
    <source>
        <strain evidence="2">KCTC 42911</strain>
    </source>
</reference>
<sequence>MSWGMLMAEDQKELDEMFAAARRERMPAALADRMVADAAQVQAGRAKAARVKPKRRPAIWAQLREALGGWTGMGGLATACAAGLWVGLAPPAFMPDPAQLVYESEQEPDLFGGTDLALLLAEGN</sequence>
<evidence type="ECO:0008006" key="3">
    <source>
        <dbReference type="Google" id="ProtNLM"/>
    </source>
</evidence>
<name>A0ABV7TPI4_9RHOB</name>